<feature type="compositionally biased region" description="Pro residues" evidence="1">
    <location>
        <begin position="65"/>
        <end position="85"/>
    </location>
</feature>
<evidence type="ECO:0000313" key="2">
    <source>
        <dbReference type="EMBL" id="JAD99385.1"/>
    </source>
</evidence>
<accession>A0A0A9END3</accession>
<protein>
    <submittedName>
        <fullName evidence="2">Uncharacterized protein</fullName>
    </submittedName>
</protein>
<name>A0A0A9END3_ARUDO</name>
<organism evidence="2">
    <name type="scientific">Arundo donax</name>
    <name type="common">Giant reed</name>
    <name type="synonym">Donax arundinaceus</name>
    <dbReference type="NCBI Taxonomy" id="35708"/>
    <lineage>
        <taxon>Eukaryota</taxon>
        <taxon>Viridiplantae</taxon>
        <taxon>Streptophyta</taxon>
        <taxon>Embryophyta</taxon>
        <taxon>Tracheophyta</taxon>
        <taxon>Spermatophyta</taxon>
        <taxon>Magnoliopsida</taxon>
        <taxon>Liliopsida</taxon>
        <taxon>Poales</taxon>
        <taxon>Poaceae</taxon>
        <taxon>PACMAD clade</taxon>
        <taxon>Arundinoideae</taxon>
        <taxon>Arundineae</taxon>
        <taxon>Arundo</taxon>
    </lineage>
</organism>
<proteinExistence type="predicted"/>
<evidence type="ECO:0000256" key="1">
    <source>
        <dbReference type="SAM" id="MobiDB-lite"/>
    </source>
</evidence>
<sequence>MYTAGEPGLDQQWPRSSRTVPCQAGRRADAAAGGNGTAGTSARPGRSSGRCSPCGTRGCNCPAAAPRPSPPASPGTPGTSAPPGPRLRDRRGVPPPASPRG</sequence>
<dbReference type="EMBL" id="GBRH01198510">
    <property type="protein sequence ID" value="JAD99385.1"/>
    <property type="molecule type" value="Transcribed_RNA"/>
</dbReference>
<feature type="region of interest" description="Disordered" evidence="1">
    <location>
        <begin position="1"/>
        <end position="101"/>
    </location>
</feature>
<reference evidence="2" key="2">
    <citation type="journal article" date="2015" name="Data Brief">
        <title>Shoot transcriptome of the giant reed, Arundo donax.</title>
        <authorList>
            <person name="Barrero R.A."/>
            <person name="Guerrero F.D."/>
            <person name="Moolhuijzen P."/>
            <person name="Goolsby J.A."/>
            <person name="Tidwell J."/>
            <person name="Bellgard S.E."/>
            <person name="Bellgard M.I."/>
        </authorList>
    </citation>
    <scope>NUCLEOTIDE SEQUENCE</scope>
    <source>
        <tissue evidence="2">Shoot tissue taken approximately 20 cm above the soil surface</tissue>
    </source>
</reference>
<dbReference type="AlphaFoldDB" id="A0A0A9END3"/>
<reference evidence="2" key="1">
    <citation type="submission" date="2014-09" db="EMBL/GenBank/DDBJ databases">
        <authorList>
            <person name="Magalhaes I.L.F."/>
            <person name="Oliveira U."/>
            <person name="Santos F.R."/>
            <person name="Vidigal T.H.D.A."/>
            <person name="Brescovit A.D."/>
            <person name="Santos A.J."/>
        </authorList>
    </citation>
    <scope>NUCLEOTIDE SEQUENCE</scope>
    <source>
        <tissue evidence="2">Shoot tissue taken approximately 20 cm above the soil surface</tissue>
    </source>
</reference>